<accession>A0ABT2ESV2</accession>
<sequence>MSENLAIGRSYPMEGGSIGMRFKGKRVGAPDMSRRLMPKRIPAASGRKFTMKKGAW</sequence>
<dbReference type="EMBL" id="JANUCP010000008">
    <property type="protein sequence ID" value="MCS3921021.1"/>
    <property type="molecule type" value="Genomic_DNA"/>
</dbReference>
<keyword evidence="2" id="KW-1185">Reference proteome</keyword>
<gene>
    <name evidence="1" type="ORF">M2350_003462</name>
</gene>
<evidence type="ECO:0000313" key="1">
    <source>
        <dbReference type="EMBL" id="MCS3921021.1"/>
    </source>
</evidence>
<comment type="caution">
    <text evidence="1">The sequence shown here is derived from an EMBL/GenBank/DDBJ whole genome shotgun (WGS) entry which is preliminary data.</text>
</comment>
<dbReference type="Proteomes" id="UP001204798">
    <property type="component" value="Unassembled WGS sequence"/>
</dbReference>
<dbReference type="RefSeq" id="WP_259101721.1">
    <property type="nucleotide sequence ID" value="NZ_CP130454.1"/>
</dbReference>
<organism evidence="1 2">
    <name type="scientific">Candidatus Fervidibacter sacchari</name>
    <dbReference type="NCBI Taxonomy" id="1448929"/>
    <lineage>
        <taxon>Bacteria</taxon>
        <taxon>Candidatus Fervidibacterota</taxon>
        <taxon>Candidatus Fervidibacter</taxon>
    </lineage>
</organism>
<name>A0ABT2ESV2_9BACT</name>
<evidence type="ECO:0000313" key="2">
    <source>
        <dbReference type="Proteomes" id="UP001204798"/>
    </source>
</evidence>
<protein>
    <submittedName>
        <fullName evidence="1">Uncharacterized protein</fullName>
    </submittedName>
</protein>
<reference evidence="1 2" key="1">
    <citation type="submission" date="2022-08" db="EMBL/GenBank/DDBJ databases">
        <title>Bacterial and archaeal communities from various locations to study Microbial Dark Matter (Phase II).</title>
        <authorList>
            <person name="Stepanauskas R."/>
        </authorList>
    </citation>
    <scope>NUCLEOTIDE SEQUENCE [LARGE SCALE GENOMIC DNA]</scope>
    <source>
        <strain evidence="1 2">PD1</strain>
    </source>
</reference>
<proteinExistence type="predicted"/>